<organism evidence="1 2">
    <name type="scientific">Larinioides sclopetarius</name>
    <dbReference type="NCBI Taxonomy" id="280406"/>
    <lineage>
        <taxon>Eukaryota</taxon>
        <taxon>Metazoa</taxon>
        <taxon>Ecdysozoa</taxon>
        <taxon>Arthropoda</taxon>
        <taxon>Chelicerata</taxon>
        <taxon>Arachnida</taxon>
        <taxon>Araneae</taxon>
        <taxon>Araneomorphae</taxon>
        <taxon>Entelegynae</taxon>
        <taxon>Araneoidea</taxon>
        <taxon>Araneidae</taxon>
        <taxon>Larinioides</taxon>
    </lineage>
</organism>
<reference evidence="1 2" key="1">
    <citation type="submission" date="2024-04" db="EMBL/GenBank/DDBJ databases">
        <authorList>
            <person name="Rising A."/>
            <person name="Reimegard J."/>
            <person name="Sonavane S."/>
            <person name="Akerstrom W."/>
            <person name="Nylinder S."/>
            <person name="Hedman E."/>
            <person name="Kallberg Y."/>
        </authorList>
    </citation>
    <scope>NUCLEOTIDE SEQUENCE [LARGE SCALE GENOMIC DNA]</scope>
</reference>
<accession>A0AAV2BNN3</accession>
<dbReference type="Proteomes" id="UP001497382">
    <property type="component" value="Unassembled WGS sequence"/>
</dbReference>
<evidence type="ECO:0000313" key="1">
    <source>
        <dbReference type="EMBL" id="CAL1297209.1"/>
    </source>
</evidence>
<proteinExistence type="predicted"/>
<dbReference type="AlphaFoldDB" id="A0AAV2BNN3"/>
<evidence type="ECO:0000313" key="2">
    <source>
        <dbReference type="Proteomes" id="UP001497382"/>
    </source>
</evidence>
<sequence length="156" mass="18927">MFEAGMEYVERKKILDDFKERNNELMGVFNEMHSTRKRIVINFIDVVLENSSMTFPAHIDPSEFRDNLNQMKRPIEMYWRKFEEFLNRLLQNCKELDDTILQFDRGSKMDRSRKISECRLCYSKLEEFRRDFFCAVKPVEEIALSWLFDRCSLLLK</sequence>
<name>A0AAV2BNN3_9ARAC</name>
<comment type="caution">
    <text evidence="1">The sequence shown here is derived from an EMBL/GenBank/DDBJ whole genome shotgun (WGS) entry which is preliminary data.</text>
</comment>
<protein>
    <submittedName>
        <fullName evidence="1">Uncharacterized protein</fullName>
    </submittedName>
</protein>
<dbReference type="EMBL" id="CAXIEN010000417">
    <property type="protein sequence ID" value="CAL1297209.1"/>
    <property type="molecule type" value="Genomic_DNA"/>
</dbReference>
<gene>
    <name evidence="1" type="ORF">LARSCL_LOCUS20173</name>
</gene>
<keyword evidence="2" id="KW-1185">Reference proteome</keyword>